<organism evidence="3 4">
    <name type="scientific">Hibiscus sabdariffa</name>
    <name type="common">roselle</name>
    <dbReference type="NCBI Taxonomy" id="183260"/>
    <lineage>
        <taxon>Eukaryota</taxon>
        <taxon>Viridiplantae</taxon>
        <taxon>Streptophyta</taxon>
        <taxon>Embryophyta</taxon>
        <taxon>Tracheophyta</taxon>
        <taxon>Spermatophyta</taxon>
        <taxon>Magnoliopsida</taxon>
        <taxon>eudicotyledons</taxon>
        <taxon>Gunneridae</taxon>
        <taxon>Pentapetalae</taxon>
        <taxon>rosids</taxon>
        <taxon>malvids</taxon>
        <taxon>Malvales</taxon>
        <taxon>Malvaceae</taxon>
        <taxon>Malvoideae</taxon>
        <taxon>Hibiscus</taxon>
    </lineage>
</organism>
<dbReference type="EC" id="1.14.14.17" evidence="1"/>
<comment type="subcellular location">
    <subcellularLocation>
        <location evidence="1">Membrane</location>
        <topology evidence="1">Multi-pass membrane protein</topology>
    </subcellularLocation>
</comment>
<name>A0ABR2EGP7_9ROSI</name>
<evidence type="ECO:0000259" key="2">
    <source>
        <dbReference type="Pfam" id="PF01266"/>
    </source>
</evidence>
<keyword evidence="1" id="KW-0285">Flavoprotein</keyword>
<evidence type="ECO:0000313" key="4">
    <source>
        <dbReference type="Proteomes" id="UP001472677"/>
    </source>
</evidence>
<keyword evidence="1" id="KW-0274">FAD</keyword>
<dbReference type="Gene3D" id="3.50.50.60">
    <property type="entry name" value="FAD/NAD(P)-binding domain"/>
    <property type="match status" value="1"/>
</dbReference>
<dbReference type="EMBL" id="JBBPBM010000013">
    <property type="protein sequence ID" value="KAK8561172.1"/>
    <property type="molecule type" value="Genomic_DNA"/>
</dbReference>
<comment type="similarity">
    <text evidence="1">Belongs to the squalene monooxygenase family.</text>
</comment>
<proteinExistence type="inferred from homology"/>
<protein>
    <recommendedName>
        <fullName evidence="1">Squalene monooxygenase</fullName>
        <ecNumber evidence="1">1.14.14.17</ecNumber>
    </recommendedName>
</protein>
<dbReference type="InterPro" id="IPR040125">
    <property type="entry name" value="Squalene_monox"/>
</dbReference>
<dbReference type="InterPro" id="IPR006076">
    <property type="entry name" value="FAD-dep_OxRdtase"/>
</dbReference>
<keyword evidence="1" id="KW-0812">Transmembrane</keyword>
<dbReference type="Pfam" id="PF01266">
    <property type="entry name" value="DAO"/>
    <property type="match status" value="1"/>
</dbReference>
<evidence type="ECO:0000256" key="1">
    <source>
        <dbReference type="RuleBase" id="RU367121"/>
    </source>
</evidence>
<evidence type="ECO:0000313" key="3">
    <source>
        <dbReference type="EMBL" id="KAK8561172.1"/>
    </source>
</evidence>
<dbReference type="Proteomes" id="UP001472677">
    <property type="component" value="Unassembled WGS sequence"/>
</dbReference>
<keyword evidence="4" id="KW-1185">Reference proteome</keyword>
<sequence length="166" mass="18094">MSDHYIVGVAGVLASLLSLVFLYYNNFLVRFRGRSKLKRPASMESPRGNREAVGTTDVIIVGAGVAGAALAYSLGKDGRRVRVIERDLNPPCRISGEGLMPGGYLKLMELGLEDCVEEIDAQPSQGLLLYKDGKGATLPFPHVAGKLFHNDRFVRRLRAKAASLHK</sequence>
<dbReference type="PANTHER" id="PTHR10835:SF8">
    <property type="entry name" value="SQUALENE MONOOXYGENASE"/>
    <property type="match status" value="1"/>
</dbReference>
<keyword evidence="1" id="KW-0472">Membrane</keyword>
<comment type="caution">
    <text evidence="3">The sequence shown here is derived from an EMBL/GenBank/DDBJ whole genome shotgun (WGS) entry which is preliminary data.</text>
</comment>
<gene>
    <name evidence="3" type="ORF">V6N12_048246</name>
</gene>
<comment type="catalytic activity">
    <reaction evidence="1">
        <text>squalene + reduced [NADPH--hemoprotein reductase] + O2 = (S)-2,3-epoxysqualene + oxidized [NADPH--hemoprotein reductase] + H2O + H(+)</text>
        <dbReference type="Rhea" id="RHEA:25282"/>
        <dbReference type="Rhea" id="RHEA-COMP:11964"/>
        <dbReference type="Rhea" id="RHEA-COMP:11965"/>
        <dbReference type="ChEBI" id="CHEBI:15377"/>
        <dbReference type="ChEBI" id="CHEBI:15378"/>
        <dbReference type="ChEBI" id="CHEBI:15379"/>
        <dbReference type="ChEBI" id="CHEBI:15440"/>
        <dbReference type="ChEBI" id="CHEBI:15441"/>
        <dbReference type="ChEBI" id="CHEBI:57618"/>
        <dbReference type="ChEBI" id="CHEBI:58210"/>
        <dbReference type="EC" id="1.14.14.17"/>
    </reaction>
</comment>
<dbReference type="PANTHER" id="PTHR10835">
    <property type="entry name" value="SQUALENE MONOOXYGENASE"/>
    <property type="match status" value="1"/>
</dbReference>
<feature type="domain" description="FAD dependent oxidoreductase" evidence="2">
    <location>
        <begin position="57"/>
        <end position="91"/>
    </location>
</feature>
<dbReference type="SUPFAM" id="SSF51905">
    <property type="entry name" value="FAD/NAD(P)-binding domain"/>
    <property type="match status" value="1"/>
</dbReference>
<comment type="cofactor">
    <cofactor evidence="1">
        <name>FAD</name>
        <dbReference type="ChEBI" id="CHEBI:57692"/>
    </cofactor>
</comment>
<comment type="function">
    <text evidence="1">Catalyzes the stereospecific oxidation of squalene to (S)-2,3-epoxysqualene, and is considered to be a rate-limiting enzyme in steroid biosynthesis.</text>
</comment>
<feature type="transmembrane region" description="Helical" evidence="1">
    <location>
        <begin position="6"/>
        <end position="29"/>
    </location>
</feature>
<keyword evidence="1" id="KW-0560">Oxidoreductase</keyword>
<dbReference type="InterPro" id="IPR036188">
    <property type="entry name" value="FAD/NAD-bd_sf"/>
</dbReference>
<comment type="caution">
    <text evidence="1">Lacks conserved residue(s) required for the propagation of feature annotation.</text>
</comment>
<reference evidence="3 4" key="1">
    <citation type="journal article" date="2024" name="G3 (Bethesda)">
        <title>Genome assembly of Hibiscus sabdariffa L. provides insights into metabolisms of medicinal natural products.</title>
        <authorList>
            <person name="Kim T."/>
        </authorList>
    </citation>
    <scope>NUCLEOTIDE SEQUENCE [LARGE SCALE GENOMIC DNA]</scope>
    <source>
        <strain evidence="3">TK-2024</strain>
        <tissue evidence="3">Old leaves</tissue>
    </source>
</reference>
<accession>A0ABR2EGP7</accession>
<keyword evidence="1" id="KW-1133">Transmembrane helix</keyword>